<keyword evidence="1" id="KW-0472">Membrane</keyword>
<accession>A0A8S5UQH7</accession>
<protein>
    <submittedName>
        <fullName evidence="2">Uncharacterized protein</fullName>
    </submittedName>
</protein>
<proteinExistence type="predicted"/>
<feature type="transmembrane region" description="Helical" evidence="1">
    <location>
        <begin position="62"/>
        <end position="84"/>
    </location>
</feature>
<reference evidence="2" key="1">
    <citation type="journal article" date="2021" name="Proc. Natl. Acad. Sci. U.S.A.">
        <title>A Catalog of Tens of Thousands of Viruses from Human Metagenomes Reveals Hidden Associations with Chronic Diseases.</title>
        <authorList>
            <person name="Tisza M.J."/>
            <person name="Buck C.B."/>
        </authorList>
    </citation>
    <scope>NUCLEOTIDE SEQUENCE</scope>
    <source>
        <strain evidence="2">CtfrT39</strain>
    </source>
</reference>
<keyword evidence="1" id="KW-0812">Transmembrane</keyword>
<organism evidence="2">
    <name type="scientific">Siphoviridae sp. ctfrT39</name>
    <dbReference type="NCBI Taxonomy" id="2825598"/>
    <lineage>
        <taxon>Viruses</taxon>
        <taxon>Duplodnaviria</taxon>
        <taxon>Heunggongvirae</taxon>
        <taxon>Uroviricota</taxon>
        <taxon>Caudoviricetes</taxon>
    </lineage>
</organism>
<evidence type="ECO:0000256" key="1">
    <source>
        <dbReference type="SAM" id="Phobius"/>
    </source>
</evidence>
<keyword evidence="1" id="KW-1133">Transmembrane helix</keyword>
<dbReference type="EMBL" id="BK016120">
    <property type="protein sequence ID" value="DAF96725.1"/>
    <property type="molecule type" value="Genomic_DNA"/>
</dbReference>
<evidence type="ECO:0000313" key="2">
    <source>
        <dbReference type="EMBL" id="DAF96725.1"/>
    </source>
</evidence>
<sequence length="86" mass="9417">MNNYNIIFSRRPGTAELVSILFAVCALLFARMNKSTFAAIKAAWQWLFKPETYFAADGEGVTVNGLQIIGINIITAAVCVLFSISL</sequence>
<name>A0A8S5UQH7_9CAUD</name>